<accession>A0A200QHC5</accession>
<dbReference type="STRING" id="56857.A0A200QHC5"/>
<keyword evidence="1" id="KW-0862">Zinc</keyword>
<gene>
    <name evidence="4" type="ORF">BVC80_1759g44</name>
</gene>
<organism evidence="4 5">
    <name type="scientific">Macleaya cordata</name>
    <name type="common">Five-seeded plume-poppy</name>
    <name type="synonym">Bocconia cordata</name>
    <dbReference type="NCBI Taxonomy" id="56857"/>
    <lineage>
        <taxon>Eukaryota</taxon>
        <taxon>Viridiplantae</taxon>
        <taxon>Streptophyta</taxon>
        <taxon>Embryophyta</taxon>
        <taxon>Tracheophyta</taxon>
        <taxon>Spermatophyta</taxon>
        <taxon>Magnoliopsida</taxon>
        <taxon>Ranunculales</taxon>
        <taxon>Papaveraceae</taxon>
        <taxon>Papaveroideae</taxon>
        <taxon>Macleaya</taxon>
    </lineage>
</organism>
<dbReference type="Gene3D" id="3.30.60.220">
    <property type="match status" value="1"/>
</dbReference>
<dbReference type="OrthoDB" id="10070154at2759"/>
<dbReference type="GO" id="GO:0008270">
    <property type="term" value="F:zinc ion binding"/>
    <property type="evidence" value="ECO:0007669"/>
    <property type="project" value="UniProtKB-KW"/>
</dbReference>
<evidence type="ECO:0000256" key="1">
    <source>
        <dbReference type="PROSITE-ProRule" id="PRU00047"/>
    </source>
</evidence>
<dbReference type="GO" id="GO:0003676">
    <property type="term" value="F:nucleic acid binding"/>
    <property type="evidence" value="ECO:0007669"/>
    <property type="project" value="InterPro"/>
</dbReference>
<feature type="compositionally biased region" description="Basic and acidic residues" evidence="2">
    <location>
        <begin position="60"/>
        <end position="73"/>
    </location>
</feature>
<protein>
    <submittedName>
        <fullName evidence="4">Zinc finger protein</fullName>
    </submittedName>
</protein>
<evidence type="ECO:0000259" key="3">
    <source>
        <dbReference type="PROSITE" id="PS50158"/>
    </source>
</evidence>
<comment type="caution">
    <text evidence="4">The sequence shown here is derived from an EMBL/GenBank/DDBJ whole genome shotgun (WGS) entry which is preliminary data.</text>
</comment>
<reference evidence="4 5" key="1">
    <citation type="journal article" date="2017" name="Mol. Plant">
        <title>The Genome of Medicinal Plant Macleaya cordata Provides New Insights into Benzylisoquinoline Alkaloids Metabolism.</title>
        <authorList>
            <person name="Liu X."/>
            <person name="Liu Y."/>
            <person name="Huang P."/>
            <person name="Ma Y."/>
            <person name="Qing Z."/>
            <person name="Tang Q."/>
            <person name="Cao H."/>
            <person name="Cheng P."/>
            <person name="Zheng Y."/>
            <person name="Yuan Z."/>
            <person name="Zhou Y."/>
            <person name="Liu J."/>
            <person name="Tang Z."/>
            <person name="Zhuo Y."/>
            <person name="Zhang Y."/>
            <person name="Yu L."/>
            <person name="Huang J."/>
            <person name="Yang P."/>
            <person name="Peng Q."/>
            <person name="Zhang J."/>
            <person name="Jiang W."/>
            <person name="Zhang Z."/>
            <person name="Lin K."/>
            <person name="Ro D.K."/>
            <person name="Chen X."/>
            <person name="Xiong X."/>
            <person name="Shang Y."/>
            <person name="Huang S."/>
            <person name="Zeng J."/>
        </authorList>
    </citation>
    <scope>NUCLEOTIDE SEQUENCE [LARGE SCALE GENOMIC DNA]</scope>
    <source>
        <strain evidence="5">cv. BLH2017</strain>
        <tissue evidence="4">Root</tissue>
    </source>
</reference>
<feature type="compositionally biased region" description="Basic and acidic residues" evidence="2">
    <location>
        <begin position="121"/>
        <end position="137"/>
    </location>
</feature>
<dbReference type="SMART" id="SM00343">
    <property type="entry name" value="ZnF_C2HC"/>
    <property type="match status" value="1"/>
</dbReference>
<feature type="region of interest" description="Disordered" evidence="2">
    <location>
        <begin position="120"/>
        <end position="142"/>
    </location>
</feature>
<dbReference type="PANTHER" id="PTHR48453:SF1">
    <property type="entry name" value="CCHC-TYPE DOMAIN-CONTAINING PROTEIN"/>
    <property type="match status" value="1"/>
</dbReference>
<dbReference type="PANTHER" id="PTHR48453">
    <property type="entry name" value="CCHC-TYPE DOMAIN-CONTAINING PROTEIN"/>
    <property type="match status" value="1"/>
</dbReference>
<proteinExistence type="predicted"/>
<keyword evidence="1" id="KW-0479">Metal-binding</keyword>
<dbReference type="PROSITE" id="PS50158">
    <property type="entry name" value="ZF_CCHC"/>
    <property type="match status" value="1"/>
</dbReference>
<dbReference type="InterPro" id="IPR001878">
    <property type="entry name" value="Znf_CCHC"/>
</dbReference>
<evidence type="ECO:0000256" key="2">
    <source>
        <dbReference type="SAM" id="MobiDB-lite"/>
    </source>
</evidence>
<sequence>MGTTRTNFYKNPSFAYNRDFSLSSVLQNLRAYNLATGNSSPPIEDSHPIDQKKFRKRLHDQRPKSDQDERSLDENYGPLSHENYIDKRRKEIGSSQVYQELTPDVLENFNSSFQPLVQYESDERTSSGEHEEKHDAPSSDYLDEADRIKKRVEQRFPVPGEPACVVCGRYGEYICNETGDDICSADCKAELLIEKNGKAELLKAQSLDLAKGVISCQDSLLSLSGHKRMLQLSEFNEDDWDFGRNRWTKKRSSLCTYECWKCQKPGHLAEDCLVTTCISPSSSTSTCSQVPMGACNSSSISRDLLALYRRCHQIGKSLRTAKCNICRASSSLAMCLDCSVIFCDSAGHLNEHITSHPSHRQFYSYKLQRLVKCCKSTCNVTDIKDLLVCHYCLDKAFDKFYDMYTATWFSYRRHLYRSSQ</sequence>
<evidence type="ECO:0000313" key="5">
    <source>
        <dbReference type="Proteomes" id="UP000195402"/>
    </source>
</evidence>
<keyword evidence="1" id="KW-0863">Zinc-finger</keyword>
<name>A0A200QHC5_MACCD</name>
<dbReference type="EMBL" id="MVGT01002048">
    <property type="protein sequence ID" value="OVA09807.1"/>
    <property type="molecule type" value="Genomic_DNA"/>
</dbReference>
<feature type="domain" description="CCHC-type" evidence="3">
    <location>
        <begin position="259"/>
        <end position="272"/>
    </location>
</feature>
<dbReference type="OMA" id="SMECKAE"/>
<evidence type="ECO:0000313" key="4">
    <source>
        <dbReference type="EMBL" id="OVA09807.1"/>
    </source>
</evidence>
<keyword evidence="5" id="KW-1185">Reference proteome</keyword>
<dbReference type="InParanoid" id="A0A200QHC5"/>
<feature type="region of interest" description="Disordered" evidence="2">
    <location>
        <begin position="55"/>
        <end position="82"/>
    </location>
</feature>
<dbReference type="Proteomes" id="UP000195402">
    <property type="component" value="Unassembled WGS sequence"/>
</dbReference>
<dbReference type="AlphaFoldDB" id="A0A200QHC5"/>